<reference evidence="1 2" key="1">
    <citation type="submission" date="2016-09" db="EMBL/GenBank/DDBJ databases">
        <title>Rhizobium oryziradicis sp. nov., isolated from the root of rice.</title>
        <authorList>
            <person name="Zhao J."/>
            <person name="Zhang X."/>
        </authorList>
    </citation>
    <scope>NUCLEOTIDE SEQUENCE [LARGE SCALE GENOMIC DNA]</scope>
    <source>
        <strain evidence="1 2">N19</strain>
    </source>
</reference>
<name>A0A1Q8ZRP1_9HYPH</name>
<proteinExistence type="predicted"/>
<evidence type="ECO:0000313" key="2">
    <source>
        <dbReference type="Proteomes" id="UP000186894"/>
    </source>
</evidence>
<accession>A0A1Q8ZRP1</accession>
<dbReference type="AlphaFoldDB" id="A0A1Q8ZRP1"/>
<keyword evidence="2" id="KW-1185">Reference proteome</keyword>
<dbReference type="STRING" id="1867956.BJF95_09165"/>
<dbReference type="InterPro" id="IPR036782">
    <property type="entry name" value="NE0471-like_N"/>
</dbReference>
<organism evidence="1 2">
    <name type="scientific">Rhizobium oryziradicis</name>
    <dbReference type="NCBI Taxonomy" id="1867956"/>
    <lineage>
        <taxon>Bacteria</taxon>
        <taxon>Pseudomonadati</taxon>
        <taxon>Pseudomonadota</taxon>
        <taxon>Alphaproteobacteria</taxon>
        <taxon>Hyphomicrobiales</taxon>
        <taxon>Rhizobiaceae</taxon>
        <taxon>Rhizobium/Agrobacterium group</taxon>
        <taxon>Rhizobium</taxon>
    </lineage>
</organism>
<dbReference type="Proteomes" id="UP000186894">
    <property type="component" value="Unassembled WGS sequence"/>
</dbReference>
<dbReference type="SUPFAM" id="SSF47413">
    <property type="entry name" value="lambda repressor-like DNA-binding domains"/>
    <property type="match status" value="1"/>
</dbReference>
<evidence type="ECO:0000313" key="1">
    <source>
        <dbReference type="EMBL" id="OLP44658.1"/>
    </source>
</evidence>
<dbReference type="InterPro" id="IPR010982">
    <property type="entry name" value="Lambda_DNA-bd_dom_sf"/>
</dbReference>
<dbReference type="SUPFAM" id="SSF143880">
    <property type="entry name" value="NE0471 N-terminal domain-like"/>
    <property type="match status" value="1"/>
</dbReference>
<sequence>MDMPRIKAVTPKAGTLLDIEWQNGTRSSVNLIGWIATGGDLLAPLKSDAIWKTATVEDFGATIEWAGEDLAIDAYHLSQIAEDQRSYTGEDLTKWQEELGLSNNEAADLVGVSLRTWKNYKAGQEISEAIKIILCASRRDPLIMHAHYRPRTTGRPRTAA</sequence>
<evidence type="ECO:0008006" key="3">
    <source>
        <dbReference type="Google" id="ProtNLM"/>
    </source>
</evidence>
<dbReference type="GO" id="GO:0003677">
    <property type="term" value="F:DNA binding"/>
    <property type="evidence" value="ECO:0007669"/>
    <property type="project" value="InterPro"/>
</dbReference>
<protein>
    <recommendedName>
        <fullName evidence="3">DUF2442 domain-containing protein</fullName>
    </recommendedName>
</protein>
<gene>
    <name evidence="1" type="ORF">BJF95_09165</name>
</gene>
<dbReference type="Gene3D" id="1.10.260.40">
    <property type="entry name" value="lambda repressor-like DNA-binding domains"/>
    <property type="match status" value="1"/>
</dbReference>
<comment type="caution">
    <text evidence="1">The sequence shown here is derived from an EMBL/GenBank/DDBJ whole genome shotgun (WGS) entry which is preliminary data.</text>
</comment>
<dbReference type="Gene3D" id="3.30.2020.10">
    <property type="entry name" value="NE0471-like N-terminal domain"/>
    <property type="match status" value="1"/>
</dbReference>
<dbReference type="EMBL" id="MKIM01000027">
    <property type="protein sequence ID" value="OLP44658.1"/>
    <property type="molecule type" value="Genomic_DNA"/>
</dbReference>
<dbReference type="OrthoDB" id="7304458at2"/>
<dbReference type="RefSeq" id="WP_075640167.1">
    <property type="nucleotide sequence ID" value="NZ_MKIM01000027.1"/>
</dbReference>